<keyword evidence="2" id="KW-1185">Reference proteome</keyword>
<evidence type="ECO:0000313" key="1">
    <source>
        <dbReference type="EMBL" id="KAF9335608.1"/>
    </source>
</evidence>
<organism evidence="1 2">
    <name type="scientific">Podila minutissima</name>
    <dbReference type="NCBI Taxonomy" id="64525"/>
    <lineage>
        <taxon>Eukaryota</taxon>
        <taxon>Fungi</taxon>
        <taxon>Fungi incertae sedis</taxon>
        <taxon>Mucoromycota</taxon>
        <taxon>Mortierellomycotina</taxon>
        <taxon>Mortierellomycetes</taxon>
        <taxon>Mortierellales</taxon>
        <taxon>Mortierellaceae</taxon>
        <taxon>Podila</taxon>
    </lineage>
</organism>
<sequence>MPIMPSFPNQSHSFRGTTSFEQGSGVVVVNNKNWLLGMMATCKMNSKLGESYGRTETFWIEFEMIQDPYAFVRSTGSVIGEVRYIAITMVCGFLLQLDYLERPMADENKGRNIEWGLDYGYWVHGGGMQQQREFFVNKLDKQLELLDDLELHSMDELQRDPKDTEWLEHFSCLGHKPAVKIG</sequence>
<reference evidence="1" key="1">
    <citation type="journal article" date="2020" name="Fungal Divers.">
        <title>Resolving the Mortierellaceae phylogeny through synthesis of multi-gene phylogenetics and phylogenomics.</title>
        <authorList>
            <person name="Vandepol N."/>
            <person name="Liber J."/>
            <person name="Desiro A."/>
            <person name="Na H."/>
            <person name="Kennedy M."/>
            <person name="Barry K."/>
            <person name="Grigoriev I.V."/>
            <person name="Miller A.N."/>
            <person name="O'Donnell K."/>
            <person name="Stajich J.E."/>
            <person name="Bonito G."/>
        </authorList>
    </citation>
    <scope>NUCLEOTIDE SEQUENCE</scope>
    <source>
        <strain evidence="1">NVP1</strain>
    </source>
</reference>
<gene>
    <name evidence="1" type="ORF">BG006_011121</name>
</gene>
<dbReference type="EMBL" id="JAAAUY010000093">
    <property type="protein sequence ID" value="KAF9335608.1"/>
    <property type="molecule type" value="Genomic_DNA"/>
</dbReference>
<evidence type="ECO:0000313" key="2">
    <source>
        <dbReference type="Proteomes" id="UP000696485"/>
    </source>
</evidence>
<protein>
    <submittedName>
        <fullName evidence="1">Uncharacterized protein</fullName>
    </submittedName>
</protein>
<proteinExistence type="predicted"/>
<accession>A0A9P5SQN7</accession>
<dbReference type="Proteomes" id="UP000696485">
    <property type="component" value="Unassembled WGS sequence"/>
</dbReference>
<dbReference type="AlphaFoldDB" id="A0A9P5SQN7"/>
<comment type="caution">
    <text evidence="1">The sequence shown here is derived from an EMBL/GenBank/DDBJ whole genome shotgun (WGS) entry which is preliminary data.</text>
</comment>
<name>A0A9P5SQN7_9FUNG</name>